<evidence type="ECO:0000313" key="1">
    <source>
        <dbReference type="EMBL" id="MDC7148763.1"/>
    </source>
</evidence>
<dbReference type="RefSeq" id="WP_008149341.1">
    <property type="nucleotide sequence ID" value="NZ_CABJAU010000006.1"/>
</dbReference>
<gene>
    <name evidence="2" type="ORF">B5F96_13555</name>
    <name evidence="1" type="ORF">PQG89_04880</name>
</gene>
<dbReference type="AlphaFoldDB" id="A0A9Q5SQK8"/>
<reference evidence="3" key="1">
    <citation type="submission" date="2017-04" db="EMBL/GenBank/DDBJ databases">
        <title>Function of individual gut microbiota members based on whole genome sequencing of pure cultures obtained from chicken caecum.</title>
        <authorList>
            <person name="Medvecky M."/>
            <person name="Cejkova D."/>
            <person name="Polansky O."/>
            <person name="Karasova D."/>
            <person name="Kubasova T."/>
            <person name="Cizek A."/>
            <person name="Rychlik I."/>
        </authorList>
    </citation>
    <scope>NUCLEOTIDE SEQUENCE [LARGE SCALE GENOMIC DNA]</scope>
    <source>
        <strain evidence="3">An42</strain>
    </source>
</reference>
<dbReference type="EMBL" id="JAQPYX010000038">
    <property type="protein sequence ID" value="MDC7148763.1"/>
    <property type="molecule type" value="Genomic_DNA"/>
</dbReference>
<dbReference type="Proteomes" id="UP001213646">
    <property type="component" value="Unassembled WGS sequence"/>
</dbReference>
<protein>
    <submittedName>
        <fullName evidence="1">DUF4248 domain-containing protein</fullName>
    </submittedName>
</protein>
<accession>A0A9Q5SQK8</accession>
<dbReference type="Pfam" id="PF14053">
    <property type="entry name" value="DUF4248"/>
    <property type="match status" value="1"/>
</dbReference>
<dbReference type="EMBL" id="NFIJ01000016">
    <property type="protein sequence ID" value="OUO04082.1"/>
    <property type="molecule type" value="Genomic_DNA"/>
</dbReference>
<proteinExistence type="predicted"/>
<reference evidence="1" key="3">
    <citation type="submission" date="2023-01" db="EMBL/GenBank/DDBJ databases">
        <title>Exploring GABA producing Bacteroides strains toward improving mental health.</title>
        <authorList>
            <person name="Yousuf B."/>
            <person name="Bouhlel N.E."/>
            <person name="Mottawea W."/>
            <person name="Hammami R."/>
        </authorList>
    </citation>
    <scope>NUCLEOTIDE SEQUENCE</scope>
    <source>
        <strain evidence="1">UO.H1047</strain>
    </source>
</reference>
<dbReference type="GeneID" id="93408025"/>
<comment type="caution">
    <text evidence="2">The sequence shown here is derived from an EMBL/GenBank/DDBJ whole genome shotgun (WGS) entry which is preliminary data.</text>
</comment>
<sequence length="76" mass="8955">MDKDRIYGHAELALLYFKNIQPKSASTQLARWIRRDEELWEELLLAGYRKGQKVFTPLQVTILVDHLGDPETWTIK</sequence>
<dbReference type="Proteomes" id="UP000195975">
    <property type="component" value="Unassembled WGS sequence"/>
</dbReference>
<dbReference type="InterPro" id="IPR025342">
    <property type="entry name" value="DUF4248"/>
</dbReference>
<evidence type="ECO:0000313" key="2">
    <source>
        <dbReference type="EMBL" id="OUO04082.1"/>
    </source>
</evidence>
<reference evidence="2" key="2">
    <citation type="journal article" date="2018" name="BMC Genomics">
        <title>Whole genome sequencing and function prediction of 133 gut anaerobes isolated from chicken caecum in pure cultures.</title>
        <authorList>
            <person name="Medvecky M."/>
            <person name="Cejkova D."/>
            <person name="Polansky O."/>
            <person name="Karasova D."/>
            <person name="Kubasova T."/>
            <person name="Cizek A."/>
            <person name="Rychlik I."/>
        </authorList>
    </citation>
    <scope>NUCLEOTIDE SEQUENCE</scope>
    <source>
        <strain evidence="2">An42</strain>
    </source>
</reference>
<name>A0A9Q5SQK8_9BACT</name>
<evidence type="ECO:0000313" key="3">
    <source>
        <dbReference type="Proteomes" id="UP000195975"/>
    </source>
</evidence>
<organism evidence="2 3">
    <name type="scientific">Parabacteroides johnsonii</name>
    <dbReference type="NCBI Taxonomy" id="387661"/>
    <lineage>
        <taxon>Bacteria</taxon>
        <taxon>Pseudomonadati</taxon>
        <taxon>Bacteroidota</taxon>
        <taxon>Bacteroidia</taxon>
        <taxon>Bacteroidales</taxon>
        <taxon>Tannerellaceae</taxon>
        <taxon>Parabacteroides</taxon>
    </lineage>
</organism>